<dbReference type="EMBL" id="QGKX02001521">
    <property type="protein sequence ID" value="KAF3511166.1"/>
    <property type="molecule type" value="Genomic_DNA"/>
</dbReference>
<evidence type="ECO:0000313" key="4">
    <source>
        <dbReference type="EMBL" id="KAF3511166.1"/>
    </source>
</evidence>
<sequence>MKLDTQKHEVSQYLRSAHANRHAEARVSRCMNTKHAEGQVDVEVYYGMARRHATGHVDAHVSPRMRPEPCETTHMRSGGIVYLVLVLLCENLVVVLVVVCRSLLPQMPPASPIEVRGTATPIQDRDRAIPKRNPGSLSETSSLTPHILLQVTSRKDHSARGTVGAGDSESSVQGPRPVRRNNPNEPEIHDPPQQGVGMEHTLKMLHDVIARSLQQSQLQPQPFMPPQPTVATLMLPLITAMKNMKTPHFEGGTDPFQADQWLRTLEKNFETLTCSEESKKKMAEFERKYFTPESKRRLQRLFANLVQGDKTVREYASELAVGNYESLTELVEKAVNVEIGLEAEKAAT</sequence>
<proteinExistence type="predicted"/>
<feature type="compositionally biased region" description="Polar residues" evidence="1">
    <location>
        <begin position="135"/>
        <end position="144"/>
    </location>
</feature>
<feature type="domain" description="Retrotransposon gag" evidence="3">
    <location>
        <begin position="258"/>
        <end position="319"/>
    </location>
</feature>
<keyword evidence="2" id="KW-0472">Membrane</keyword>
<reference evidence="4" key="1">
    <citation type="submission" date="2019-12" db="EMBL/GenBank/DDBJ databases">
        <title>Genome sequencing and annotation of Brassica cretica.</title>
        <authorList>
            <person name="Studholme D.J."/>
            <person name="Sarris P."/>
        </authorList>
    </citation>
    <scope>NUCLEOTIDE SEQUENCE</scope>
    <source>
        <strain evidence="4">PFS-109/04</strain>
        <tissue evidence="4">Leaf</tissue>
    </source>
</reference>
<protein>
    <recommendedName>
        <fullName evidence="3">Retrotransposon gag domain-containing protein</fullName>
    </recommendedName>
</protein>
<dbReference type="AlphaFoldDB" id="A0A8S9P506"/>
<evidence type="ECO:0000256" key="2">
    <source>
        <dbReference type="SAM" id="Phobius"/>
    </source>
</evidence>
<organism evidence="4 5">
    <name type="scientific">Brassica cretica</name>
    <name type="common">Mustard</name>
    <dbReference type="NCBI Taxonomy" id="69181"/>
    <lineage>
        <taxon>Eukaryota</taxon>
        <taxon>Viridiplantae</taxon>
        <taxon>Streptophyta</taxon>
        <taxon>Embryophyta</taxon>
        <taxon>Tracheophyta</taxon>
        <taxon>Spermatophyta</taxon>
        <taxon>Magnoliopsida</taxon>
        <taxon>eudicotyledons</taxon>
        <taxon>Gunneridae</taxon>
        <taxon>Pentapetalae</taxon>
        <taxon>rosids</taxon>
        <taxon>malvids</taxon>
        <taxon>Brassicales</taxon>
        <taxon>Brassicaceae</taxon>
        <taxon>Brassiceae</taxon>
        <taxon>Brassica</taxon>
    </lineage>
</organism>
<keyword evidence="2" id="KW-1133">Transmembrane helix</keyword>
<gene>
    <name evidence="4" type="ORF">F2Q69_00006290</name>
</gene>
<keyword evidence="2" id="KW-0812">Transmembrane</keyword>
<comment type="caution">
    <text evidence="4">The sequence shown here is derived from an EMBL/GenBank/DDBJ whole genome shotgun (WGS) entry which is preliminary data.</text>
</comment>
<accession>A0A8S9P506</accession>
<evidence type="ECO:0000313" key="5">
    <source>
        <dbReference type="Proteomes" id="UP000712600"/>
    </source>
</evidence>
<name>A0A8S9P506_BRACR</name>
<evidence type="ECO:0000256" key="1">
    <source>
        <dbReference type="SAM" id="MobiDB-lite"/>
    </source>
</evidence>
<evidence type="ECO:0000259" key="3">
    <source>
        <dbReference type="Pfam" id="PF03732"/>
    </source>
</evidence>
<dbReference type="Pfam" id="PF03732">
    <property type="entry name" value="Retrotrans_gag"/>
    <property type="match status" value="1"/>
</dbReference>
<feature type="region of interest" description="Disordered" evidence="1">
    <location>
        <begin position="115"/>
        <end position="195"/>
    </location>
</feature>
<dbReference type="Proteomes" id="UP000712600">
    <property type="component" value="Unassembled WGS sequence"/>
</dbReference>
<feature type="transmembrane region" description="Helical" evidence="2">
    <location>
        <begin position="80"/>
        <end position="104"/>
    </location>
</feature>
<dbReference type="InterPro" id="IPR005162">
    <property type="entry name" value="Retrotrans_gag_dom"/>
</dbReference>